<comment type="caution">
    <text evidence="4">The sequence shown here is derived from an EMBL/GenBank/DDBJ whole genome shotgun (WGS) entry which is preliminary data.</text>
</comment>
<dbReference type="STRING" id="1141098.A0A1Y2DFI7"/>
<sequence length="266" mass="29436">MVGRFLPWHRIYLALFEADLKSSCGYQGALPYWDWSLDVTTETSFLESPIFDPVYGFGGNGAFIEDVSNITQTSGVPVPGRSGGGCLTTGPWANFTVNMGPGESTEYTPSCLRRDIAPEFASRTCAKAMVDWTLEEDDFALFDMRIEAMNLTLDGTTTHACGHWGVGGQVGQMADVWSSPGDPIFYQHHANIDYLWYKWQMLDWPARKTAIGGPDVAGAYPFLFFGDIPYNNVTLDYELDLGMIGGNITVRDVMDTTAGKLCYTYE</sequence>
<evidence type="ECO:0000259" key="3">
    <source>
        <dbReference type="PROSITE" id="PS00498"/>
    </source>
</evidence>
<dbReference type="PANTHER" id="PTHR11474">
    <property type="entry name" value="TYROSINASE FAMILY MEMBER"/>
    <property type="match status" value="1"/>
</dbReference>
<keyword evidence="1" id="KW-0479">Metal-binding</keyword>
<accession>A0A1Y2DFI7</accession>
<proteinExistence type="predicted"/>
<keyword evidence="2" id="KW-0186">Copper</keyword>
<gene>
    <name evidence="4" type="ORF">BCR38DRAFT_449179</name>
</gene>
<keyword evidence="5" id="KW-1185">Reference proteome</keyword>
<dbReference type="InterPro" id="IPR008922">
    <property type="entry name" value="Di-copper_centre_dom_sf"/>
</dbReference>
<dbReference type="InterPro" id="IPR050316">
    <property type="entry name" value="Tyrosinase/Hemocyanin"/>
</dbReference>
<dbReference type="Proteomes" id="UP000193689">
    <property type="component" value="Unassembled WGS sequence"/>
</dbReference>
<dbReference type="Gene3D" id="1.10.1280.10">
    <property type="entry name" value="Di-copper center containing domain from catechol oxidase"/>
    <property type="match status" value="1"/>
</dbReference>
<dbReference type="RefSeq" id="XP_040710705.1">
    <property type="nucleotide sequence ID" value="XM_040861270.1"/>
</dbReference>
<dbReference type="SUPFAM" id="SSF48056">
    <property type="entry name" value="Di-copper centre-containing domain"/>
    <property type="match status" value="1"/>
</dbReference>
<organism evidence="4 5">
    <name type="scientific">Pseudomassariella vexata</name>
    <dbReference type="NCBI Taxonomy" id="1141098"/>
    <lineage>
        <taxon>Eukaryota</taxon>
        <taxon>Fungi</taxon>
        <taxon>Dikarya</taxon>
        <taxon>Ascomycota</taxon>
        <taxon>Pezizomycotina</taxon>
        <taxon>Sordariomycetes</taxon>
        <taxon>Xylariomycetidae</taxon>
        <taxon>Amphisphaeriales</taxon>
        <taxon>Pseudomassariaceae</taxon>
        <taxon>Pseudomassariella</taxon>
    </lineage>
</organism>
<dbReference type="Pfam" id="PF00264">
    <property type="entry name" value="Tyrosinase"/>
    <property type="match status" value="1"/>
</dbReference>
<name>A0A1Y2DFI7_9PEZI</name>
<dbReference type="InterPro" id="IPR002227">
    <property type="entry name" value="Tyrosinase_Cu-bd"/>
</dbReference>
<dbReference type="GO" id="GO:0046872">
    <property type="term" value="F:metal ion binding"/>
    <property type="evidence" value="ECO:0007669"/>
    <property type="project" value="UniProtKB-KW"/>
</dbReference>
<dbReference type="AlphaFoldDB" id="A0A1Y2DFI7"/>
<protein>
    <recommendedName>
        <fullName evidence="3">Tyrosinase copper-binding domain-containing protein</fullName>
    </recommendedName>
</protein>
<evidence type="ECO:0000313" key="4">
    <source>
        <dbReference type="EMBL" id="ORY57455.1"/>
    </source>
</evidence>
<evidence type="ECO:0000313" key="5">
    <source>
        <dbReference type="Proteomes" id="UP000193689"/>
    </source>
</evidence>
<dbReference type="InParanoid" id="A0A1Y2DFI7"/>
<dbReference type="GeneID" id="63777482"/>
<dbReference type="GO" id="GO:0016491">
    <property type="term" value="F:oxidoreductase activity"/>
    <property type="evidence" value="ECO:0007669"/>
    <property type="project" value="InterPro"/>
</dbReference>
<reference evidence="4 5" key="1">
    <citation type="submission" date="2016-07" db="EMBL/GenBank/DDBJ databases">
        <title>Pervasive Adenine N6-methylation of Active Genes in Fungi.</title>
        <authorList>
            <consortium name="DOE Joint Genome Institute"/>
            <person name="Mondo S.J."/>
            <person name="Dannebaum R.O."/>
            <person name="Kuo R.C."/>
            <person name="Labutti K."/>
            <person name="Haridas S."/>
            <person name="Kuo A."/>
            <person name="Salamov A."/>
            <person name="Ahrendt S.R."/>
            <person name="Lipzen A."/>
            <person name="Sullivan W."/>
            <person name="Andreopoulos W.B."/>
            <person name="Clum A."/>
            <person name="Lindquist E."/>
            <person name="Daum C."/>
            <person name="Ramamoorthy G.K."/>
            <person name="Gryganskyi A."/>
            <person name="Culley D."/>
            <person name="Magnuson J.K."/>
            <person name="James T.Y."/>
            <person name="O'Malley M.A."/>
            <person name="Stajich J.E."/>
            <person name="Spatafora J.W."/>
            <person name="Visel A."/>
            <person name="Grigoriev I.V."/>
        </authorList>
    </citation>
    <scope>NUCLEOTIDE SEQUENCE [LARGE SCALE GENOMIC DNA]</scope>
    <source>
        <strain evidence="4 5">CBS 129021</strain>
    </source>
</reference>
<feature type="domain" description="Tyrosinase copper-binding" evidence="3">
    <location>
        <begin position="182"/>
        <end position="193"/>
    </location>
</feature>
<dbReference type="PROSITE" id="PS00498">
    <property type="entry name" value="TYROSINASE_2"/>
    <property type="match status" value="1"/>
</dbReference>
<evidence type="ECO:0000256" key="1">
    <source>
        <dbReference type="ARBA" id="ARBA00022723"/>
    </source>
</evidence>
<dbReference type="OrthoDB" id="6132182at2759"/>
<dbReference type="EMBL" id="MCFJ01000019">
    <property type="protein sequence ID" value="ORY57455.1"/>
    <property type="molecule type" value="Genomic_DNA"/>
</dbReference>
<dbReference type="PANTHER" id="PTHR11474:SF126">
    <property type="entry name" value="TYROSINASE-LIKE PROTEIN TYR-1-RELATED"/>
    <property type="match status" value="1"/>
</dbReference>
<dbReference type="PRINTS" id="PR00092">
    <property type="entry name" value="TYROSINASE"/>
</dbReference>
<evidence type="ECO:0000256" key="2">
    <source>
        <dbReference type="ARBA" id="ARBA00023008"/>
    </source>
</evidence>